<dbReference type="PANTHER" id="PTHR48098:SF6">
    <property type="entry name" value="FERRI-BACILLIBACTIN ESTERASE BESA"/>
    <property type="match status" value="1"/>
</dbReference>
<protein>
    <submittedName>
        <fullName evidence="2">Alpha/beta hydrolase</fullName>
    </submittedName>
</protein>
<keyword evidence="2" id="KW-0378">Hydrolase</keyword>
<dbReference type="InterPro" id="IPR050583">
    <property type="entry name" value="Mycobacterial_A85_antigen"/>
</dbReference>
<dbReference type="GO" id="GO:0016787">
    <property type="term" value="F:hydrolase activity"/>
    <property type="evidence" value="ECO:0007669"/>
    <property type="project" value="UniProtKB-KW"/>
</dbReference>
<comment type="caution">
    <text evidence="2">The sequence shown here is derived from an EMBL/GenBank/DDBJ whole genome shotgun (WGS) entry which is preliminary data.</text>
</comment>
<dbReference type="RefSeq" id="WP_379822577.1">
    <property type="nucleotide sequence ID" value="NZ_JBHUMD010000030.1"/>
</dbReference>
<dbReference type="Gene3D" id="3.40.50.1820">
    <property type="entry name" value="alpha/beta hydrolase"/>
    <property type="match status" value="1"/>
</dbReference>
<evidence type="ECO:0000313" key="2">
    <source>
        <dbReference type="EMBL" id="MFD2603678.1"/>
    </source>
</evidence>
<keyword evidence="3" id="KW-1185">Reference proteome</keyword>
<gene>
    <name evidence="2" type="ORF">ACFSR3_16560</name>
</gene>
<sequence length="318" mass="36744">MKALLTKLLLMLAVISCWSQPKGKIVKIDSFKSKFVQSRNIEIWLPNGYDTNTKTRYPVLYMQDGQNVFNPETSIHKTAWEADVTAERLTAIHQIQPVIIVAIWNTNNRYMEYFPEKASLNFVQNDQAVFPKATKDVNPNGVDFLGDEYLKFITQELKPYIDKQYRTKPEAASTAICGSSMGALISLYAICEYPEIFGQAACLSTHWTLLPDAPRSQMSEAFKKYLYEHLPSPENHRIYFDYGTKTLDQYYGVHQRGVDNMMKNKGYTTDNWTTKKFEGEAHVEKAWQKRFDQVLFFLFKSDNKKAKTVTKEKTSKKS</sequence>
<keyword evidence="1" id="KW-0732">Signal</keyword>
<reference evidence="3" key="1">
    <citation type="journal article" date="2019" name="Int. J. Syst. Evol. Microbiol.">
        <title>The Global Catalogue of Microorganisms (GCM) 10K type strain sequencing project: providing services to taxonomists for standard genome sequencing and annotation.</title>
        <authorList>
            <consortium name="The Broad Institute Genomics Platform"/>
            <consortium name="The Broad Institute Genome Sequencing Center for Infectious Disease"/>
            <person name="Wu L."/>
            <person name="Ma J."/>
        </authorList>
    </citation>
    <scope>NUCLEOTIDE SEQUENCE [LARGE SCALE GENOMIC DNA]</scope>
    <source>
        <strain evidence="3">KCTC 42107</strain>
    </source>
</reference>
<feature type="chain" id="PRO_5046833975" evidence="1">
    <location>
        <begin position="20"/>
        <end position="318"/>
    </location>
</feature>
<dbReference type="InterPro" id="IPR029058">
    <property type="entry name" value="AB_hydrolase_fold"/>
</dbReference>
<name>A0ABW5NXV9_9FLAO</name>
<organism evidence="2 3">
    <name type="scientific">Flavobacterium suzhouense</name>
    <dbReference type="NCBI Taxonomy" id="1529638"/>
    <lineage>
        <taxon>Bacteria</taxon>
        <taxon>Pseudomonadati</taxon>
        <taxon>Bacteroidota</taxon>
        <taxon>Flavobacteriia</taxon>
        <taxon>Flavobacteriales</taxon>
        <taxon>Flavobacteriaceae</taxon>
        <taxon>Flavobacterium</taxon>
    </lineage>
</organism>
<dbReference type="EMBL" id="JBHUMD010000030">
    <property type="protein sequence ID" value="MFD2603678.1"/>
    <property type="molecule type" value="Genomic_DNA"/>
</dbReference>
<dbReference type="PANTHER" id="PTHR48098">
    <property type="entry name" value="ENTEROCHELIN ESTERASE-RELATED"/>
    <property type="match status" value="1"/>
</dbReference>
<dbReference type="Pfam" id="PF00756">
    <property type="entry name" value="Esterase"/>
    <property type="match status" value="1"/>
</dbReference>
<dbReference type="InterPro" id="IPR000801">
    <property type="entry name" value="Esterase-like"/>
</dbReference>
<dbReference type="Proteomes" id="UP001597480">
    <property type="component" value="Unassembled WGS sequence"/>
</dbReference>
<accession>A0ABW5NXV9</accession>
<proteinExistence type="predicted"/>
<feature type="signal peptide" evidence="1">
    <location>
        <begin position="1"/>
        <end position="19"/>
    </location>
</feature>
<evidence type="ECO:0000313" key="3">
    <source>
        <dbReference type="Proteomes" id="UP001597480"/>
    </source>
</evidence>
<dbReference type="SUPFAM" id="SSF53474">
    <property type="entry name" value="alpha/beta-Hydrolases"/>
    <property type="match status" value="1"/>
</dbReference>
<evidence type="ECO:0000256" key="1">
    <source>
        <dbReference type="SAM" id="SignalP"/>
    </source>
</evidence>